<dbReference type="CDD" id="cd06141">
    <property type="entry name" value="WRN_exo"/>
    <property type="match status" value="1"/>
</dbReference>
<keyword evidence="2" id="KW-0540">Nuclease</keyword>
<evidence type="ECO:0000259" key="11">
    <source>
        <dbReference type="PROSITE" id="PS50137"/>
    </source>
</evidence>
<dbReference type="InterPro" id="IPR014720">
    <property type="entry name" value="dsRBD_dom"/>
</dbReference>
<dbReference type="Pfam" id="PF01612">
    <property type="entry name" value="DNA_pol_A_exo1"/>
    <property type="match status" value="1"/>
</dbReference>
<proteinExistence type="predicted"/>
<dbReference type="EMBL" id="JAYKXP010000220">
    <property type="protein sequence ID" value="KAK7018755.1"/>
    <property type="molecule type" value="Genomic_DNA"/>
</dbReference>
<evidence type="ECO:0000256" key="5">
    <source>
        <dbReference type="ARBA" id="ARBA00022839"/>
    </source>
</evidence>
<keyword evidence="6" id="KW-0460">Magnesium</keyword>
<accession>A0AAW0AYN4</accession>
<comment type="caution">
    <text evidence="12">The sequence shown here is derived from an EMBL/GenBank/DDBJ whole genome shotgun (WGS) entry which is preliminary data.</text>
</comment>
<dbReference type="PANTHER" id="PTHR13620">
    <property type="entry name" value="3-5 EXONUCLEASE"/>
    <property type="match status" value="1"/>
</dbReference>
<keyword evidence="3" id="KW-0479">Metal-binding</keyword>
<evidence type="ECO:0000256" key="6">
    <source>
        <dbReference type="ARBA" id="ARBA00022842"/>
    </source>
</evidence>
<dbReference type="SUPFAM" id="SSF53098">
    <property type="entry name" value="Ribonuclease H-like"/>
    <property type="match status" value="1"/>
</dbReference>
<feature type="domain" description="DRBM" evidence="11">
    <location>
        <begin position="313"/>
        <end position="381"/>
    </location>
</feature>
<evidence type="ECO:0000313" key="13">
    <source>
        <dbReference type="Proteomes" id="UP001383192"/>
    </source>
</evidence>
<dbReference type="PANTHER" id="PTHR13620:SF109">
    <property type="entry name" value="3'-5' EXONUCLEASE"/>
    <property type="match status" value="1"/>
</dbReference>
<name>A0AAW0AYN4_9AGAR</name>
<organism evidence="12 13">
    <name type="scientific">Paramarasmius palmivorus</name>
    <dbReference type="NCBI Taxonomy" id="297713"/>
    <lineage>
        <taxon>Eukaryota</taxon>
        <taxon>Fungi</taxon>
        <taxon>Dikarya</taxon>
        <taxon>Basidiomycota</taxon>
        <taxon>Agaricomycotina</taxon>
        <taxon>Agaricomycetes</taxon>
        <taxon>Agaricomycetidae</taxon>
        <taxon>Agaricales</taxon>
        <taxon>Marasmiineae</taxon>
        <taxon>Marasmiaceae</taxon>
        <taxon>Paramarasmius</taxon>
    </lineage>
</organism>
<keyword evidence="10" id="KW-0694">RNA-binding</keyword>
<comment type="subcellular location">
    <subcellularLocation>
        <location evidence="1">Nucleus</location>
    </subcellularLocation>
</comment>
<evidence type="ECO:0000313" key="12">
    <source>
        <dbReference type="EMBL" id="KAK7018755.1"/>
    </source>
</evidence>
<evidence type="ECO:0000256" key="4">
    <source>
        <dbReference type="ARBA" id="ARBA00022801"/>
    </source>
</evidence>
<dbReference type="Gene3D" id="3.30.420.10">
    <property type="entry name" value="Ribonuclease H-like superfamily/Ribonuclease H"/>
    <property type="match status" value="1"/>
</dbReference>
<evidence type="ECO:0000256" key="9">
    <source>
        <dbReference type="ARBA" id="ARBA00042761"/>
    </source>
</evidence>
<evidence type="ECO:0000256" key="8">
    <source>
        <dbReference type="ARBA" id="ARBA00040531"/>
    </source>
</evidence>
<evidence type="ECO:0000256" key="1">
    <source>
        <dbReference type="ARBA" id="ARBA00004123"/>
    </source>
</evidence>
<dbReference type="SUPFAM" id="SSF54768">
    <property type="entry name" value="dsRNA-binding domain-like"/>
    <property type="match status" value="1"/>
</dbReference>
<dbReference type="GO" id="GO:0005634">
    <property type="term" value="C:nucleus"/>
    <property type="evidence" value="ECO:0007669"/>
    <property type="project" value="UniProtKB-SubCell"/>
</dbReference>
<dbReference type="GO" id="GO:0046872">
    <property type="term" value="F:metal ion binding"/>
    <property type="evidence" value="ECO:0007669"/>
    <property type="project" value="UniProtKB-KW"/>
</dbReference>
<evidence type="ECO:0000256" key="7">
    <source>
        <dbReference type="ARBA" id="ARBA00023242"/>
    </source>
</evidence>
<dbReference type="AlphaFoldDB" id="A0AAW0AYN4"/>
<evidence type="ECO:0000256" key="2">
    <source>
        <dbReference type="ARBA" id="ARBA00022722"/>
    </source>
</evidence>
<evidence type="ECO:0000256" key="10">
    <source>
        <dbReference type="PROSITE-ProRule" id="PRU00266"/>
    </source>
</evidence>
<dbReference type="InterPro" id="IPR051132">
    <property type="entry name" value="3-5_Exonuclease_domain"/>
</dbReference>
<sequence>MATNLTVSSSFPQLQLPASAISYVTTDNELDRAHEYLNQEQDAPIVLGFDQEWRPGNRQEPAGRVAVLQLAQSHCSFVFDLTRLETRGKLPQKLCAILEDRNILKAGVGVQGDAIKLHQDWGIALAGCIDLSLLCKSLDALVFEAKAGHYEGSNLAKRMFIGRYTEPLGLKRLLETFCLKTITKNSKVRTGNWESGRLNYQQVTYAALDAYAGYCVYRSMEDEAKTLPESMNSRLPKRLFYCFDVCPTTGGLMTSGDAEARVLPCDFTRSLQETNLPWDPLNPEYDPELPAPPTGPTLAPTTTGGPSAWSGINAIGFLNEFQQQNAVGSITYSFSSTGPPHMQAWTATCLVGGIARGQATNATKQLAKESSAANAIVNMGL</sequence>
<dbReference type="GO" id="GO:0008408">
    <property type="term" value="F:3'-5' exonuclease activity"/>
    <property type="evidence" value="ECO:0007669"/>
    <property type="project" value="InterPro"/>
</dbReference>
<keyword evidence="13" id="KW-1185">Reference proteome</keyword>
<keyword evidence="4" id="KW-0378">Hydrolase</keyword>
<gene>
    <name evidence="12" type="ORF">VNI00_018245</name>
</gene>
<dbReference type="Proteomes" id="UP001383192">
    <property type="component" value="Unassembled WGS sequence"/>
</dbReference>
<dbReference type="SMART" id="SM00358">
    <property type="entry name" value="DSRM"/>
    <property type="match status" value="1"/>
</dbReference>
<dbReference type="InterPro" id="IPR002562">
    <property type="entry name" value="3'-5'_exonuclease_dom"/>
</dbReference>
<protein>
    <recommendedName>
        <fullName evidence="8">3'-5' exonuclease</fullName>
    </recommendedName>
    <alternativeName>
        <fullName evidence="9">Werner Syndrome-like exonuclease</fullName>
    </alternativeName>
</protein>
<dbReference type="PROSITE" id="PS50137">
    <property type="entry name" value="DS_RBD"/>
    <property type="match status" value="1"/>
</dbReference>
<dbReference type="Gene3D" id="3.30.160.20">
    <property type="match status" value="1"/>
</dbReference>
<dbReference type="Pfam" id="PF00035">
    <property type="entry name" value="dsrm"/>
    <property type="match status" value="1"/>
</dbReference>
<evidence type="ECO:0000256" key="3">
    <source>
        <dbReference type="ARBA" id="ARBA00022723"/>
    </source>
</evidence>
<dbReference type="GO" id="GO:0006139">
    <property type="term" value="P:nucleobase-containing compound metabolic process"/>
    <property type="evidence" value="ECO:0007669"/>
    <property type="project" value="InterPro"/>
</dbReference>
<dbReference type="InterPro" id="IPR036397">
    <property type="entry name" value="RNaseH_sf"/>
</dbReference>
<reference evidence="12 13" key="1">
    <citation type="submission" date="2024-01" db="EMBL/GenBank/DDBJ databases">
        <title>A draft genome for a cacao thread blight-causing isolate of Paramarasmius palmivorus.</title>
        <authorList>
            <person name="Baruah I.K."/>
            <person name="Bukari Y."/>
            <person name="Amoako-Attah I."/>
            <person name="Meinhardt L.W."/>
            <person name="Bailey B.A."/>
            <person name="Cohen S.P."/>
        </authorList>
    </citation>
    <scope>NUCLEOTIDE SEQUENCE [LARGE SCALE GENOMIC DNA]</scope>
    <source>
        <strain evidence="12 13">GH-12</strain>
    </source>
</reference>
<keyword evidence="5" id="KW-0269">Exonuclease</keyword>
<dbReference type="InterPro" id="IPR012337">
    <property type="entry name" value="RNaseH-like_sf"/>
</dbReference>
<keyword evidence="7" id="KW-0539">Nucleus</keyword>
<dbReference type="CDD" id="cd00048">
    <property type="entry name" value="DSRM_SF"/>
    <property type="match status" value="1"/>
</dbReference>
<dbReference type="GO" id="GO:0003723">
    <property type="term" value="F:RNA binding"/>
    <property type="evidence" value="ECO:0007669"/>
    <property type="project" value="UniProtKB-UniRule"/>
</dbReference>